<sequence>MSNIIPIVSSSPPPLDDMGAGWDDDNDEDDEFGNFASAPNLGPAAITSVSSFDVNWSKSDLSLPEDEIHNEKSEESRSDENINNSIPSKSAFKDEWLNNNSKRTNSGEGNEFPDFAQFNGDRETDCDQPAKQDCVTSSAEINEHSEIDAHVFACKETNFSNKHPSSDSVSTDHDSFSFAVSKNNESVYSTSSTVDSGVFSTDLSPSPHGTFTSDLYQSTEASHLEKPVAIFNTLEDSLSGDPSDYNSKGDKSLEEFNSDSLHSSPDGNVPPALSQAVESEDWSNFDTALGSKTTSAWVDEKDAKSVNSGCQRNGMPSETGGNPAHSAPVTDVKEFKDSTNTSGEVEGVSNSSSAPFGDSTGERSDLQASRICREEIHADQCHEKISFQSDTSSVAQEDHTNSLNPQSSDVDETNVEMVSGSNVISQENDSAWGDFEDAPCSDENEDVEVSERPCKESQGHEGGVVSENVKSSRNMSDLQITVIQNESETDKMAESDEAFVSKNVSTIDDLSSTTPNSTQGNDVGLCIENVEFKDNSLADPDEEDQEFGHYVSLPDEEVPPITFRTSVCETEEPDADFGFDQGKPPAFHDDDNDDDDFGAFGEADLDDDCKFGEFDSAARPANDVAASRFENDEDNDFGEFGTTDQNTEGEASWADFGQAAPLTVEKEPCGSGDVDDKSHSMASSKAAEQNQSKAQKLERAVVSCFPETVEFTPGQLISNQGSRKNSMTDASDSAPDQSDGLTPLEMVVELGLTNPLEAKQQTWTVVQHPAKKDPKVRLWNNLKDVDSSHALVYSWPVSHCSKEVYGTLHIDTQNVLFSQKKQAVPFFASGLILEPIRGGENKALKHTQSPAGLLDSNRHEQQQTVSTVQDIPPVDFDWSSSGLTNPLTVFKADCQESTRSSLQPLEDILKKSTPTAKLATHEVLSPEALRILEKMPDLSFMQSRVLMFPVKQ</sequence>
<dbReference type="GO" id="GO:0030121">
    <property type="term" value="C:AP-1 adaptor complex"/>
    <property type="evidence" value="ECO:0007669"/>
    <property type="project" value="TreeGrafter"/>
</dbReference>
<comment type="caution">
    <text evidence="3">The sequence shown here is derived from an EMBL/GenBank/DDBJ whole genome shotgun (WGS) entry which is preliminary data.</text>
</comment>
<protein>
    <recommendedName>
        <fullName evidence="2">Aftiphilin clathrin-binding box domain-containing protein</fullName>
    </recommendedName>
</protein>
<name>A0AAV2HTA8_LYMST</name>
<feature type="compositionally biased region" description="Basic and acidic residues" evidence="1">
    <location>
        <begin position="66"/>
        <end position="80"/>
    </location>
</feature>
<keyword evidence="4" id="KW-1185">Reference proteome</keyword>
<feature type="compositionally biased region" description="Polar residues" evidence="1">
    <location>
        <begin position="386"/>
        <end position="408"/>
    </location>
</feature>
<evidence type="ECO:0000313" key="4">
    <source>
        <dbReference type="Proteomes" id="UP001497497"/>
    </source>
</evidence>
<feature type="region of interest" description="Disordered" evidence="1">
    <location>
        <begin position="61"/>
        <end position="131"/>
    </location>
</feature>
<feature type="compositionally biased region" description="Basic and acidic residues" evidence="1">
    <location>
        <begin position="120"/>
        <end position="130"/>
    </location>
</feature>
<evidence type="ECO:0000259" key="2">
    <source>
        <dbReference type="Pfam" id="PF15045"/>
    </source>
</evidence>
<organism evidence="3 4">
    <name type="scientific">Lymnaea stagnalis</name>
    <name type="common">Great pond snail</name>
    <name type="synonym">Helix stagnalis</name>
    <dbReference type="NCBI Taxonomy" id="6523"/>
    <lineage>
        <taxon>Eukaryota</taxon>
        <taxon>Metazoa</taxon>
        <taxon>Spiralia</taxon>
        <taxon>Lophotrochozoa</taxon>
        <taxon>Mollusca</taxon>
        <taxon>Gastropoda</taxon>
        <taxon>Heterobranchia</taxon>
        <taxon>Euthyneura</taxon>
        <taxon>Panpulmonata</taxon>
        <taxon>Hygrophila</taxon>
        <taxon>Lymnaeoidea</taxon>
        <taxon>Lymnaeidae</taxon>
        <taxon>Lymnaea</taxon>
    </lineage>
</organism>
<feature type="compositionally biased region" description="Polar residues" evidence="1">
    <location>
        <begin position="284"/>
        <end position="296"/>
    </location>
</feature>
<feature type="compositionally biased region" description="Acidic residues" evidence="1">
    <location>
        <begin position="434"/>
        <end position="448"/>
    </location>
</feature>
<feature type="compositionally biased region" description="Polar residues" evidence="1">
    <location>
        <begin position="680"/>
        <end position="693"/>
    </location>
</feature>
<dbReference type="Proteomes" id="UP001497497">
    <property type="component" value="Unassembled WGS sequence"/>
</dbReference>
<feature type="compositionally biased region" description="Polar residues" evidence="1">
    <location>
        <begin position="97"/>
        <end position="108"/>
    </location>
</feature>
<accession>A0AAV2HTA8</accession>
<feature type="region of interest" description="Disordered" evidence="1">
    <location>
        <begin position="425"/>
        <end position="472"/>
    </location>
</feature>
<feature type="compositionally biased region" description="Low complexity" evidence="1">
    <location>
        <begin position="1"/>
        <end position="21"/>
    </location>
</feature>
<feature type="region of interest" description="Disordered" evidence="1">
    <location>
        <begin position="1"/>
        <end position="40"/>
    </location>
</feature>
<dbReference type="InterPro" id="IPR029205">
    <property type="entry name" value="Clathrin-bd"/>
</dbReference>
<feature type="domain" description="Aftiphilin clathrin-binding box" evidence="2">
    <location>
        <begin position="777"/>
        <end position="822"/>
    </location>
</feature>
<dbReference type="PANTHER" id="PTHR16156">
    <property type="entry name" value="AFTIPHILIN A-RELATED"/>
    <property type="match status" value="1"/>
</dbReference>
<feature type="compositionally biased region" description="Basic and acidic residues" evidence="1">
    <location>
        <begin position="360"/>
        <end position="385"/>
    </location>
</feature>
<dbReference type="AlphaFoldDB" id="A0AAV2HTA8"/>
<feature type="region of interest" description="Disordered" evidence="1">
    <location>
        <begin position="234"/>
        <end position="412"/>
    </location>
</feature>
<feature type="compositionally biased region" description="Polar residues" evidence="1">
    <location>
        <begin position="305"/>
        <end position="320"/>
    </location>
</feature>
<reference evidence="3 4" key="1">
    <citation type="submission" date="2024-04" db="EMBL/GenBank/DDBJ databases">
        <authorList>
            <consortium name="Genoscope - CEA"/>
            <person name="William W."/>
        </authorList>
    </citation>
    <scope>NUCLEOTIDE SEQUENCE [LARGE SCALE GENOMIC DNA]</scope>
</reference>
<dbReference type="PANTHER" id="PTHR16156:SF10">
    <property type="entry name" value="AFTIPHILIN-RELATED"/>
    <property type="match status" value="1"/>
</dbReference>
<feature type="compositionally biased region" description="Basic and acidic residues" evidence="1">
    <location>
        <begin position="449"/>
        <end position="459"/>
    </location>
</feature>
<evidence type="ECO:0000313" key="3">
    <source>
        <dbReference type="EMBL" id="CAL1537322.1"/>
    </source>
</evidence>
<feature type="compositionally biased region" description="Acidic residues" evidence="1">
    <location>
        <begin position="22"/>
        <end position="32"/>
    </location>
</feature>
<proteinExistence type="predicted"/>
<feature type="compositionally biased region" description="Acidic residues" evidence="1">
    <location>
        <begin position="590"/>
        <end position="604"/>
    </location>
</feature>
<dbReference type="GO" id="GO:0032588">
    <property type="term" value="C:trans-Golgi network membrane"/>
    <property type="evidence" value="ECO:0007669"/>
    <property type="project" value="InterPro"/>
</dbReference>
<feature type="region of interest" description="Disordered" evidence="1">
    <location>
        <begin position="620"/>
        <end position="693"/>
    </location>
</feature>
<dbReference type="Pfam" id="PF15045">
    <property type="entry name" value="Clathrin_bdg"/>
    <property type="match status" value="1"/>
</dbReference>
<gene>
    <name evidence="3" type="ORF">GSLYS_00011235001</name>
</gene>
<dbReference type="GO" id="GO:0030276">
    <property type="term" value="F:clathrin binding"/>
    <property type="evidence" value="ECO:0007669"/>
    <property type="project" value="InterPro"/>
</dbReference>
<feature type="compositionally biased region" description="Low complexity" evidence="1">
    <location>
        <begin position="342"/>
        <end position="353"/>
    </location>
</feature>
<feature type="region of interest" description="Disordered" evidence="1">
    <location>
        <begin position="535"/>
        <end position="604"/>
    </location>
</feature>
<feature type="region of interest" description="Disordered" evidence="1">
    <location>
        <begin position="716"/>
        <end position="739"/>
    </location>
</feature>
<dbReference type="EMBL" id="CAXITT010000258">
    <property type="protein sequence ID" value="CAL1537322.1"/>
    <property type="molecule type" value="Genomic_DNA"/>
</dbReference>
<evidence type="ECO:0000256" key="1">
    <source>
        <dbReference type="SAM" id="MobiDB-lite"/>
    </source>
</evidence>
<feature type="compositionally biased region" description="Basic and acidic residues" evidence="1">
    <location>
        <begin position="664"/>
        <end position="679"/>
    </location>
</feature>
<dbReference type="InterPro" id="IPR046359">
    <property type="entry name" value="Aftin-like"/>
</dbReference>